<feature type="transmembrane region" description="Helical" evidence="1">
    <location>
        <begin position="70"/>
        <end position="94"/>
    </location>
</feature>
<dbReference type="EMBL" id="CADCTK010000483">
    <property type="protein sequence ID" value="CAA9256095.1"/>
    <property type="molecule type" value="Genomic_DNA"/>
</dbReference>
<feature type="transmembrane region" description="Helical" evidence="1">
    <location>
        <begin position="44"/>
        <end position="63"/>
    </location>
</feature>
<evidence type="ECO:0000256" key="1">
    <source>
        <dbReference type="SAM" id="Phobius"/>
    </source>
</evidence>
<feature type="transmembrane region" description="Helical" evidence="1">
    <location>
        <begin position="12"/>
        <end position="32"/>
    </location>
</feature>
<keyword evidence="1" id="KW-0472">Membrane</keyword>
<feature type="transmembrane region" description="Helical" evidence="1">
    <location>
        <begin position="134"/>
        <end position="153"/>
    </location>
</feature>
<dbReference type="AlphaFoldDB" id="A0A6J4IQA3"/>
<keyword evidence="1" id="KW-0812">Transmembrane</keyword>
<gene>
    <name evidence="2" type="ORF">AVDCRST_MAG26-2109</name>
</gene>
<feature type="transmembrane region" description="Helical" evidence="1">
    <location>
        <begin position="106"/>
        <end position="127"/>
    </location>
</feature>
<evidence type="ECO:0000313" key="2">
    <source>
        <dbReference type="EMBL" id="CAA9256095.1"/>
    </source>
</evidence>
<keyword evidence="1" id="KW-1133">Transmembrane helix</keyword>
<reference evidence="2" key="1">
    <citation type="submission" date="2020-02" db="EMBL/GenBank/DDBJ databases">
        <authorList>
            <person name="Meier V. D."/>
        </authorList>
    </citation>
    <scope>NUCLEOTIDE SEQUENCE</scope>
    <source>
        <strain evidence="2">AVDCRST_MAG26</strain>
    </source>
</reference>
<sequence length="200" mass="21612">MNNLRRAYLASRVCLAGGMIQLIYGLLAIPFGPYTQRASTWDEALWAVANVGMIGGALGLLALDIARPRWLAVIGAVLSVFGNLMRIMVSALLVMSPSNADAYTPFILSSIAMMVLGMGMLGVATLLGKQLYGWQAWIPLLAGGCALIIAPTYSINLFLHFILLGLWGIPWMLVGYAVFTHAANLHQTVLARHRAQARNT</sequence>
<organism evidence="2">
    <name type="scientific">uncultured Chloroflexia bacterium</name>
    <dbReference type="NCBI Taxonomy" id="1672391"/>
    <lineage>
        <taxon>Bacteria</taxon>
        <taxon>Bacillati</taxon>
        <taxon>Chloroflexota</taxon>
        <taxon>Chloroflexia</taxon>
        <taxon>environmental samples</taxon>
    </lineage>
</organism>
<accession>A0A6J4IQA3</accession>
<feature type="transmembrane region" description="Helical" evidence="1">
    <location>
        <begin position="159"/>
        <end position="179"/>
    </location>
</feature>
<name>A0A6J4IQA3_9CHLR</name>
<proteinExistence type="predicted"/>
<protein>
    <submittedName>
        <fullName evidence="2">Uncharacterized protein</fullName>
    </submittedName>
</protein>